<dbReference type="EMBL" id="CACVBS010000046">
    <property type="protein sequence ID" value="CAA7264688.1"/>
    <property type="molecule type" value="Genomic_DNA"/>
</dbReference>
<name>A0A8S0W6G5_CYCAE</name>
<proteinExistence type="predicted"/>
<gene>
    <name evidence="1" type="ORF">AAE3_LOCUS7241</name>
</gene>
<evidence type="ECO:0000313" key="2">
    <source>
        <dbReference type="Proteomes" id="UP000467700"/>
    </source>
</evidence>
<dbReference type="InterPro" id="IPR036265">
    <property type="entry name" value="HIT-like_sf"/>
</dbReference>
<dbReference type="AlphaFoldDB" id="A0A8S0W6G5"/>
<keyword evidence="2" id="KW-1185">Reference proteome</keyword>
<dbReference type="OrthoDB" id="1915375at2759"/>
<protein>
    <submittedName>
        <fullName evidence="1">Uncharacterized protein</fullName>
    </submittedName>
</protein>
<evidence type="ECO:0000313" key="1">
    <source>
        <dbReference type="EMBL" id="CAA7264688.1"/>
    </source>
</evidence>
<sequence length="284" mass="32598">MHSSAHSDSELKELFLLKRQEFWKDPASAGDLEAYARQDDTHDYTVLEGFIPPTLIGRETPGGQSHWRKSDTFFTGFAKNYPDQVLSESEDSFIIGNAASHDTRQYLAKWDRDSKDRTSSAGMSYVHLLAIPKKRVYNAVSLEDPAIIEEMIAHFWQFWESPESRSKISWWLKEAVERRAASVMDTLKSQTSTNEFQSVMKDVLVSTEKFARRLRELRASKDDRSFVFGFHPAPEASIGHLHMHIVLAAAEFREFSTRVHDWKTIPAKTVVEVISEEARRCDPD</sequence>
<comment type="caution">
    <text evidence="1">The sequence shown here is derived from an EMBL/GenBank/DDBJ whole genome shotgun (WGS) entry which is preliminary data.</text>
</comment>
<accession>A0A8S0W6G5</accession>
<dbReference type="Proteomes" id="UP000467700">
    <property type="component" value="Unassembled WGS sequence"/>
</dbReference>
<organism evidence="1 2">
    <name type="scientific">Cyclocybe aegerita</name>
    <name type="common">Black poplar mushroom</name>
    <name type="synonym">Agrocybe aegerita</name>
    <dbReference type="NCBI Taxonomy" id="1973307"/>
    <lineage>
        <taxon>Eukaryota</taxon>
        <taxon>Fungi</taxon>
        <taxon>Dikarya</taxon>
        <taxon>Basidiomycota</taxon>
        <taxon>Agaricomycotina</taxon>
        <taxon>Agaricomycetes</taxon>
        <taxon>Agaricomycetidae</taxon>
        <taxon>Agaricales</taxon>
        <taxon>Agaricineae</taxon>
        <taxon>Bolbitiaceae</taxon>
        <taxon>Cyclocybe</taxon>
    </lineage>
</organism>
<reference evidence="1 2" key="1">
    <citation type="submission" date="2020-01" db="EMBL/GenBank/DDBJ databases">
        <authorList>
            <person name="Gupta K D."/>
        </authorList>
    </citation>
    <scope>NUCLEOTIDE SEQUENCE [LARGE SCALE GENOMIC DNA]</scope>
</reference>
<dbReference type="Gene3D" id="3.30.428.10">
    <property type="entry name" value="HIT-like"/>
    <property type="match status" value="1"/>
</dbReference>